<proteinExistence type="predicted"/>
<dbReference type="AlphaFoldDB" id="A0A1M3TYX0"/>
<organism evidence="2 3">
    <name type="scientific">Aspergillus luchuensis (strain CBS 106.47)</name>
    <dbReference type="NCBI Taxonomy" id="1137211"/>
    <lineage>
        <taxon>Eukaryota</taxon>
        <taxon>Fungi</taxon>
        <taxon>Dikarya</taxon>
        <taxon>Ascomycota</taxon>
        <taxon>Pezizomycotina</taxon>
        <taxon>Eurotiomycetes</taxon>
        <taxon>Eurotiomycetidae</taxon>
        <taxon>Eurotiales</taxon>
        <taxon>Aspergillaceae</taxon>
        <taxon>Aspergillus</taxon>
        <taxon>Aspergillus subgen. Circumdati</taxon>
    </lineage>
</organism>
<gene>
    <name evidence="2" type="ORF">ASPFODRAFT_39184</name>
</gene>
<dbReference type="VEuPathDB" id="FungiDB:ASPFODRAFT_39184"/>
<reference evidence="3" key="1">
    <citation type="journal article" date="2017" name="Genome Biol.">
        <title>Comparative genomics reveals high biological diversity and specific adaptations in the industrially and medically important fungal genus Aspergillus.</title>
        <authorList>
            <person name="de Vries R.P."/>
            <person name="Riley R."/>
            <person name="Wiebenga A."/>
            <person name="Aguilar-Osorio G."/>
            <person name="Amillis S."/>
            <person name="Uchima C.A."/>
            <person name="Anderluh G."/>
            <person name="Asadollahi M."/>
            <person name="Askin M."/>
            <person name="Barry K."/>
            <person name="Battaglia E."/>
            <person name="Bayram O."/>
            <person name="Benocci T."/>
            <person name="Braus-Stromeyer S.A."/>
            <person name="Caldana C."/>
            <person name="Canovas D."/>
            <person name="Cerqueira G.C."/>
            <person name="Chen F."/>
            <person name="Chen W."/>
            <person name="Choi C."/>
            <person name="Clum A."/>
            <person name="Dos Santos R.A."/>
            <person name="Damasio A.R."/>
            <person name="Diallinas G."/>
            <person name="Emri T."/>
            <person name="Fekete E."/>
            <person name="Flipphi M."/>
            <person name="Freyberg S."/>
            <person name="Gallo A."/>
            <person name="Gournas C."/>
            <person name="Habgood R."/>
            <person name="Hainaut M."/>
            <person name="Harispe M.L."/>
            <person name="Henrissat B."/>
            <person name="Hilden K.S."/>
            <person name="Hope R."/>
            <person name="Hossain A."/>
            <person name="Karabika E."/>
            <person name="Karaffa L."/>
            <person name="Karanyi Z."/>
            <person name="Krasevec N."/>
            <person name="Kuo A."/>
            <person name="Kusch H."/>
            <person name="LaButti K."/>
            <person name="Lagendijk E.L."/>
            <person name="Lapidus A."/>
            <person name="Levasseur A."/>
            <person name="Lindquist E."/>
            <person name="Lipzen A."/>
            <person name="Logrieco A.F."/>
            <person name="MacCabe A."/>
            <person name="Maekelae M.R."/>
            <person name="Malavazi I."/>
            <person name="Melin P."/>
            <person name="Meyer V."/>
            <person name="Mielnichuk N."/>
            <person name="Miskei M."/>
            <person name="Molnar A.P."/>
            <person name="Mule G."/>
            <person name="Ngan C.Y."/>
            <person name="Orejas M."/>
            <person name="Orosz E."/>
            <person name="Ouedraogo J.P."/>
            <person name="Overkamp K.M."/>
            <person name="Park H.-S."/>
            <person name="Perrone G."/>
            <person name="Piumi F."/>
            <person name="Punt P.J."/>
            <person name="Ram A.F."/>
            <person name="Ramon A."/>
            <person name="Rauscher S."/>
            <person name="Record E."/>
            <person name="Riano-Pachon D.M."/>
            <person name="Robert V."/>
            <person name="Roehrig J."/>
            <person name="Ruller R."/>
            <person name="Salamov A."/>
            <person name="Salih N.S."/>
            <person name="Samson R.A."/>
            <person name="Sandor E."/>
            <person name="Sanguinetti M."/>
            <person name="Schuetze T."/>
            <person name="Sepcic K."/>
            <person name="Shelest E."/>
            <person name="Sherlock G."/>
            <person name="Sophianopoulou V."/>
            <person name="Squina F.M."/>
            <person name="Sun H."/>
            <person name="Susca A."/>
            <person name="Todd R.B."/>
            <person name="Tsang A."/>
            <person name="Unkles S.E."/>
            <person name="van de Wiele N."/>
            <person name="van Rossen-Uffink D."/>
            <person name="Oliveira J.V."/>
            <person name="Vesth T.C."/>
            <person name="Visser J."/>
            <person name="Yu J.-H."/>
            <person name="Zhou M."/>
            <person name="Andersen M.R."/>
            <person name="Archer D.B."/>
            <person name="Baker S.E."/>
            <person name="Benoit I."/>
            <person name="Brakhage A.A."/>
            <person name="Braus G.H."/>
            <person name="Fischer R."/>
            <person name="Frisvad J.C."/>
            <person name="Goldman G.H."/>
            <person name="Houbraken J."/>
            <person name="Oakley B."/>
            <person name="Pocsi I."/>
            <person name="Scazzocchio C."/>
            <person name="Seiboth B."/>
            <person name="vanKuyk P.A."/>
            <person name="Wortman J."/>
            <person name="Dyer P.S."/>
            <person name="Grigoriev I.V."/>
        </authorList>
    </citation>
    <scope>NUCLEOTIDE SEQUENCE [LARGE SCALE GENOMIC DNA]</scope>
    <source>
        <strain evidence="3">CBS 106.47</strain>
    </source>
</reference>
<feature type="region of interest" description="Disordered" evidence="1">
    <location>
        <begin position="75"/>
        <end position="116"/>
    </location>
</feature>
<feature type="compositionally biased region" description="Polar residues" evidence="1">
    <location>
        <begin position="87"/>
        <end position="98"/>
    </location>
</feature>
<dbReference type="EMBL" id="KV878236">
    <property type="protein sequence ID" value="OJZ91978.1"/>
    <property type="molecule type" value="Genomic_DNA"/>
</dbReference>
<sequence>MQAQSLNISTSLLGGTTFHFITTGKTPLCRNRFWMPFSREKDNRGWSTPGKIPTVANLLREGNVGFNDGLPKEAVASEGRSHHGPCQIQSIHDTTSSRTRGHDRPSKHSSSAADRMPLMGYDAGCSPWTSPLNRDDRGNAVLLCNQVMGW</sequence>
<evidence type="ECO:0000313" key="2">
    <source>
        <dbReference type="EMBL" id="OJZ91978.1"/>
    </source>
</evidence>
<dbReference type="Proteomes" id="UP000184063">
    <property type="component" value="Unassembled WGS sequence"/>
</dbReference>
<protein>
    <submittedName>
        <fullName evidence="2">Uncharacterized protein</fullName>
    </submittedName>
</protein>
<evidence type="ECO:0000313" key="3">
    <source>
        <dbReference type="Proteomes" id="UP000184063"/>
    </source>
</evidence>
<accession>A0A1M3TYX0</accession>
<evidence type="ECO:0000256" key="1">
    <source>
        <dbReference type="SAM" id="MobiDB-lite"/>
    </source>
</evidence>
<name>A0A1M3TYX0_ASPLC</name>